<dbReference type="Pfam" id="PF09857">
    <property type="entry name" value="YjhX_toxin"/>
    <property type="match status" value="1"/>
</dbReference>
<evidence type="ECO:0000256" key="1">
    <source>
        <dbReference type="HAMAP-Rule" id="MF_00827"/>
    </source>
</evidence>
<gene>
    <name evidence="2" type="ORF">G4223_13525</name>
</gene>
<dbReference type="InterPro" id="IPR018654">
    <property type="entry name" value="YjhX_toxin"/>
</dbReference>
<dbReference type="RefSeq" id="WP_163680698.1">
    <property type="nucleotide sequence ID" value="NZ_JAAIYP010000039.1"/>
</dbReference>
<evidence type="ECO:0000313" key="3">
    <source>
        <dbReference type="Proteomes" id="UP000480684"/>
    </source>
</evidence>
<sequence>MNINKHDQRVLHALAQGGLIHLERDAHGTVLAAHCLNRDGWTLSPFDIETFRRLKRRRLIASKGGGPYRITRQGLTAVRPQLDNR</sequence>
<comment type="similarity">
    <text evidence="1">Belongs to the UPF0386 family.</text>
</comment>
<reference evidence="2 3" key="1">
    <citation type="submission" date="2020-02" db="EMBL/GenBank/DDBJ databases">
        <authorList>
            <person name="Dziuba M."/>
            <person name="Kuznetsov B."/>
            <person name="Mardanov A."/>
            <person name="Ravin N."/>
            <person name="Grouzdev D."/>
        </authorList>
    </citation>
    <scope>NUCLEOTIDE SEQUENCE [LARGE SCALE GENOMIC DNA]</scope>
    <source>
        <strain evidence="2 3">SpK</strain>
    </source>
</reference>
<organism evidence="2 3">
    <name type="scientific">Magnetospirillum aberrantis SpK</name>
    <dbReference type="NCBI Taxonomy" id="908842"/>
    <lineage>
        <taxon>Bacteria</taxon>
        <taxon>Pseudomonadati</taxon>
        <taxon>Pseudomonadota</taxon>
        <taxon>Alphaproteobacteria</taxon>
        <taxon>Rhodospirillales</taxon>
        <taxon>Rhodospirillaceae</taxon>
        <taxon>Magnetospirillum</taxon>
    </lineage>
</organism>
<evidence type="ECO:0000313" key="2">
    <source>
        <dbReference type="EMBL" id="NFV81133.1"/>
    </source>
</evidence>
<protein>
    <recommendedName>
        <fullName evidence="1">UPF0386 protein G4223_13525</fullName>
    </recommendedName>
</protein>
<dbReference type="NCBIfam" id="NF010240">
    <property type="entry name" value="PRK13687.1"/>
    <property type="match status" value="1"/>
</dbReference>
<dbReference type="Proteomes" id="UP000480684">
    <property type="component" value="Unassembled WGS sequence"/>
</dbReference>
<proteinExistence type="inferred from homology"/>
<name>A0A7C9V0A0_9PROT</name>
<dbReference type="HAMAP" id="MF_00827">
    <property type="entry name" value="UPF0386"/>
    <property type="match status" value="1"/>
</dbReference>
<keyword evidence="3" id="KW-1185">Reference proteome</keyword>
<accession>A0A7C9V0A0</accession>
<comment type="caution">
    <text evidence="2">The sequence shown here is derived from an EMBL/GenBank/DDBJ whole genome shotgun (WGS) entry which is preliminary data.</text>
</comment>
<dbReference type="AlphaFoldDB" id="A0A7C9V0A0"/>
<dbReference type="EMBL" id="JAAIYP010000039">
    <property type="protein sequence ID" value="NFV81133.1"/>
    <property type="molecule type" value="Genomic_DNA"/>
</dbReference>